<evidence type="ECO:0000259" key="6">
    <source>
        <dbReference type="PROSITE" id="PS50949"/>
    </source>
</evidence>
<dbReference type="InterPro" id="IPR015421">
    <property type="entry name" value="PyrdxlP-dep_Trfase_major"/>
</dbReference>
<keyword evidence="7" id="KW-0032">Aminotransferase</keyword>
<dbReference type="EMBL" id="SDPQ02000002">
    <property type="protein sequence ID" value="KAA1397993.1"/>
    <property type="molecule type" value="Genomic_DNA"/>
</dbReference>
<keyword evidence="5" id="KW-0804">Transcription</keyword>
<keyword evidence="3" id="KW-0805">Transcription regulation</keyword>
<comment type="similarity">
    <text evidence="1">In the C-terminal section; belongs to the class-I pyridoxal-phosphate-dependent aminotransferase family.</text>
</comment>
<gene>
    <name evidence="7" type="ORF">ESP70_011720</name>
</gene>
<dbReference type="OrthoDB" id="199743at2"/>
<dbReference type="Proteomes" id="UP000380867">
    <property type="component" value="Unassembled WGS sequence"/>
</dbReference>
<dbReference type="InterPro" id="IPR015424">
    <property type="entry name" value="PyrdxlP-dep_Trfase"/>
</dbReference>
<dbReference type="GO" id="GO:0003700">
    <property type="term" value="F:DNA-binding transcription factor activity"/>
    <property type="evidence" value="ECO:0007669"/>
    <property type="project" value="InterPro"/>
</dbReference>
<dbReference type="PANTHER" id="PTHR46577">
    <property type="entry name" value="HTH-TYPE TRANSCRIPTIONAL REGULATORY PROTEIN GABR"/>
    <property type="match status" value="1"/>
</dbReference>
<evidence type="ECO:0000256" key="5">
    <source>
        <dbReference type="ARBA" id="ARBA00023163"/>
    </source>
</evidence>
<keyword evidence="4" id="KW-0238">DNA-binding</keyword>
<reference evidence="7" key="1">
    <citation type="submission" date="2019-09" db="EMBL/GenBank/DDBJ databases">
        <authorList>
            <person name="Li J."/>
        </authorList>
    </citation>
    <scope>NUCLEOTIDE SEQUENCE [LARGE SCALE GENOMIC DNA]</scope>
    <source>
        <strain evidence="7">JCM 14732</strain>
    </source>
</reference>
<keyword evidence="8" id="KW-1185">Reference proteome</keyword>
<dbReference type="PROSITE" id="PS50949">
    <property type="entry name" value="HTH_GNTR"/>
    <property type="match status" value="1"/>
</dbReference>
<dbReference type="Pfam" id="PF00155">
    <property type="entry name" value="Aminotran_1_2"/>
    <property type="match status" value="1"/>
</dbReference>
<dbReference type="InterPro" id="IPR036390">
    <property type="entry name" value="WH_DNA-bd_sf"/>
</dbReference>
<dbReference type="SMART" id="SM00345">
    <property type="entry name" value="HTH_GNTR"/>
    <property type="match status" value="1"/>
</dbReference>
<evidence type="ECO:0000256" key="4">
    <source>
        <dbReference type="ARBA" id="ARBA00023125"/>
    </source>
</evidence>
<dbReference type="Gene3D" id="3.40.640.10">
    <property type="entry name" value="Type I PLP-dependent aspartate aminotransferase-like (Major domain)"/>
    <property type="match status" value="1"/>
</dbReference>
<dbReference type="InterPro" id="IPR004839">
    <property type="entry name" value="Aminotransferase_I/II_large"/>
</dbReference>
<evidence type="ECO:0000256" key="3">
    <source>
        <dbReference type="ARBA" id="ARBA00023015"/>
    </source>
</evidence>
<dbReference type="Gene3D" id="1.10.10.10">
    <property type="entry name" value="Winged helix-like DNA-binding domain superfamily/Winged helix DNA-binding domain"/>
    <property type="match status" value="1"/>
</dbReference>
<dbReference type="CDD" id="cd07377">
    <property type="entry name" value="WHTH_GntR"/>
    <property type="match status" value="1"/>
</dbReference>
<name>A0A5M4FGT5_9ACTN</name>
<protein>
    <submittedName>
        <fullName evidence="7">PLP-dependent aminotransferase family protein</fullName>
    </submittedName>
</protein>
<dbReference type="CDD" id="cd00609">
    <property type="entry name" value="AAT_like"/>
    <property type="match status" value="1"/>
</dbReference>
<proteinExistence type="inferred from homology"/>
<dbReference type="InterPro" id="IPR000524">
    <property type="entry name" value="Tscrpt_reg_HTH_GntR"/>
</dbReference>
<feature type="domain" description="HTH gntR-type" evidence="6">
    <location>
        <begin position="21"/>
        <end position="89"/>
    </location>
</feature>
<evidence type="ECO:0000256" key="2">
    <source>
        <dbReference type="ARBA" id="ARBA00022898"/>
    </source>
</evidence>
<dbReference type="GO" id="GO:0030170">
    <property type="term" value="F:pyridoxal phosphate binding"/>
    <property type="evidence" value="ECO:0007669"/>
    <property type="project" value="InterPro"/>
</dbReference>
<organism evidence="7 8">
    <name type="scientific">Aeromicrobium ginsengisoli</name>
    <dbReference type="NCBI Taxonomy" id="363867"/>
    <lineage>
        <taxon>Bacteria</taxon>
        <taxon>Bacillati</taxon>
        <taxon>Actinomycetota</taxon>
        <taxon>Actinomycetes</taxon>
        <taxon>Propionibacteriales</taxon>
        <taxon>Nocardioidaceae</taxon>
        <taxon>Aeromicrobium</taxon>
    </lineage>
</organism>
<dbReference type="Pfam" id="PF00392">
    <property type="entry name" value="GntR"/>
    <property type="match status" value="1"/>
</dbReference>
<dbReference type="GO" id="GO:0008483">
    <property type="term" value="F:transaminase activity"/>
    <property type="evidence" value="ECO:0007669"/>
    <property type="project" value="UniProtKB-KW"/>
</dbReference>
<keyword evidence="2" id="KW-0663">Pyridoxal phosphate</keyword>
<dbReference type="AlphaFoldDB" id="A0A5M4FGT5"/>
<comment type="caution">
    <text evidence="7">The sequence shown here is derived from an EMBL/GenBank/DDBJ whole genome shotgun (WGS) entry which is preliminary data.</text>
</comment>
<evidence type="ECO:0000256" key="1">
    <source>
        <dbReference type="ARBA" id="ARBA00005384"/>
    </source>
</evidence>
<dbReference type="InterPro" id="IPR051446">
    <property type="entry name" value="HTH_trans_reg/aminotransferase"/>
</dbReference>
<dbReference type="GO" id="GO:0003677">
    <property type="term" value="F:DNA binding"/>
    <property type="evidence" value="ECO:0007669"/>
    <property type="project" value="UniProtKB-KW"/>
</dbReference>
<sequence length="483" mass="51346">MPIALSAARLAALLGGSDATGPAYKDIAERIRLLVVDGRVPDGSRLPSERTLADALGVSRTTTTRVYAELRDTGLLHSRQGSGSIVRLPLSPSHASSLIVAPDDAHTIAMTFSAPLATPGIARAFEAAATKLPGLLATSGYLPDGLPALREIIAQRYTDRGLPTDPGQIVVTSGAQGAISLLGRAMLRPGQRMIVEGTSWPHAPESFSSLGARLTSMPVGETPWDTAALGEAVRSAPHAAAYIIPDFHNPTGAVMSDDERGAWARELRRHDVVPIVDESLREVNLDGIELPPSFAAYDPRTIIVDSTSKSYWGGLRIGWARVPRDLVMPLIQARMNQDLGTPGFEQLVVAELLTDGGQTAAAGRARLRTGRDHLLGELAAALPDIVAPCPGGGSSLWVTLPDRMSSRLTAAAERQGLILTPGPRFFTSPVPVSERHLRLPFMPAVDILTEAVVRLRRAYDEVVGNRETNVSAVDTADTLELIA</sequence>
<keyword evidence="7" id="KW-0808">Transferase</keyword>
<accession>A0A5M4FGT5</accession>
<dbReference type="SUPFAM" id="SSF53383">
    <property type="entry name" value="PLP-dependent transferases"/>
    <property type="match status" value="1"/>
</dbReference>
<dbReference type="PRINTS" id="PR00035">
    <property type="entry name" value="HTHGNTR"/>
</dbReference>
<evidence type="ECO:0000313" key="7">
    <source>
        <dbReference type="EMBL" id="KAA1397993.1"/>
    </source>
</evidence>
<evidence type="ECO:0000313" key="8">
    <source>
        <dbReference type="Proteomes" id="UP000380867"/>
    </source>
</evidence>
<dbReference type="PANTHER" id="PTHR46577:SF1">
    <property type="entry name" value="HTH-TYPE TRANSCRIPTIONAL REGULATORY PROTEIN GABR"/>
    <property type="match status" value="1"/>
</dbReference>
<dbReference type="RefSeq" id="WP_149689429.1">
    <property type="nucleotide sequence ID" value="NZ_SDPQ02000002.1"/>
</dbReference>
<dbReference type="SUPFAM" id="SSF46785">
    <property type="entry name" value="Winged helix' DNA-binding domain"/>
    <property type="match status" value="1"/>
</dbReference>
<dbReference type="InterPro" id="IPR036388">
    <property type="entry name" value="WH-like_DNA-bd_sf"/>
</dbReference>